<reference evidence="2" key="2">
    <citation type="submission" date="2015-01" db="EMBL/GenBank/DDBJ databases">
        <title>Evolutionary Origins and Diversification of the Mycorrhizal Mutualists.</title>
        <authorList>
            <consortium name="DOE Joint Genome Institute"/>
            <consortium name="Mycorrhizal Genomics Consortium"/>
            <person name="Kohler A."/>
            <person name="Kuo A."/>
            <person name="Nagy L.G."/>
            <person name="Floudas D."/>
            <person name="Copeland A."/>
            <person name="Barry K.W."/>
            <person name="Cichocki N."/>
            <person name="Veneault-Fourrey C."/>
            <person name="LaButti K."/>
            <person name="Lindquist E.A."/>
            <person name="Lipzen A."/>
            <person name="Lundell T."/>
            <person name="Morin E."/>
            <person name="Murat C."/>
            <person name="Riley R."/>
            <person name="Ohm R."/>
            <person name="Sun H."/>
            <person name="Tunlid A."/>
            <person name="Henrissat B."/>
            <person name="Grigoriev I.V."/>
            <person name="Hibbett D.S."/>
            <person name="Martin F."/>
        </authorList>
    </citation>
    <scope>NUCLEOTIDE SEQUENCE [LARGE SCALE GENOMIC DNA]</scope>
    <source>
        <strain evidence="2">Ve08.2h10</strain>
    </source>
</reference>
<name>A0A0D0C4G1_9AGAM</name>
<dbReference type="HOGENOM" id="CLU_2171846_0_0_1"/>
<keyword evidence="2" id="KW-1185">Reference proteome</keyword>
<accession>A0A0D0C4G1</accession>
<dbReference type="InParanoid" id="A0A0D0C4G1"/>
<gene>
    <name evidence="1" type="ORF">PAXRUDRAFT_17139</name>
</gene>
<dbReference type="EMBL" id="KN826755">
    <property type="protein sequence ID" value="KIK77987.1"/>
    <property type="molecule type" value="Genomic_DNA"/>
</dbReference>
<reference evidence="1 2" key="1">
    <citation type="submission" date="2014-04" db="EMBL/GenBank/DDBJ databases">
        <authorList>
            <consortium name="DOE Joint Genome Institute"/>
            <person name="Kuo A."/>
            <person name="Kohler A."/>
            <person name="Jargeat P."/>
            <person name="Nagy L.G."/>
            <person name="Floudas D."/>
            <person name="Copeland A."/>
            <person name="Barry K.W."/>
            <person name="Cichocki N."/>
            <person name="Veneault-Fourrey C."/>
            <person name="LaButti K."/>
            <person name="Lindquist E.A."/>
            <person name="Lipzen A."/>
            <person name="Lundell T."/>
            <person name="Morin E."/>
            <person name="Murat C."/>
            <person name="Sun H."/>
            <person name="Tunlid A."/>
            <person name="Henrissat B."/>
            <person name="Grigoriev I.V."/>
            <person name="Hibbett D.S."/>
            <person name="Martin F."/>
            <person name="Nordberg H.P."/>
            <person name="Cantor M.N."/>
            <person name="Hua S.X."/>
        </authorList>
    </citation>
    <scope>NUCLEOTIDE SEQUENCE [LARGE SCALE GENOMIC DNA]</scope>
    <source>
        <strain evidence="1 2">Ve08.2h10</strain>
    </source>
</reference>
<proteinExistence type="predicted"/>
<evidence type="ECO:0000313" key="1">
    <source>
        <dbReference type="EMBL" id="KIK77987.1"/>
    </source>
</evidence>
<dbReference type="Proteomes" id="UP000054538">
    <property type="component" value="Unassembled WGS sequence"/>
</dbReference>
<organism evidence="1 2">
    <name type="scientific">Paxillus rubicundulus Ve08.2h10</name>
    <dbReference type="NCBI Taxonomy" id="930991"/>
    <lineage>
        <taxon>Eukaryota</taxon>
        <taxon>Fungi</taxon>
        <taxon>Dikarya</taxon>
        <taxon>Basidiomycota</taxon>
        <taxon>Agaricomycotina</taxon>
        <taxon>Agaricomycetes</taxon>
        <taxon>Agaricomycetidae</taxon>
        <taxon>Boletales</taxon>
        <taxon>Paxilineae</taxon>
        <taxon>Paxillaceae</taxon>
        <taxon>Paxillus</taxon>
    </lineage>
</organism>
<protein>
    <submittedName>
        <fullName evidence="1">Uncharacterized protein</fullName>
    </submittedName>
</protein>
<dbReference type="AlphaFoldDB" id="A0A0D0C4G1"/>
<sequence length="94" mass="10764">MDKGIEVGILETAPKLQTLKFKQHWSGHKVCDRMGKDFMKYLWDEFNPVLNADDEDDMLSRHKGEKAKMEKDSLSTLVLPPYSSLKLPGQKDAI</sequence>
<evidence type="ECO:0000313" key="2">
    <source>
        <dbReference type="Proteomes" id="UP000054538"/>
    </source>
</evidence>